<evidence type="ECO:0000256" key="2">
    <source>
        <dbReference type="ARBA" id="ARBA00023125"/>
    </source>
</evidence>
<dbReference type="GO" id="GO:0003677">
    <property type="term" value="F:DNA binding"/>
    <property type="evidence" value="ECO:0007669"/>
    <property type="project" value="UniProtKB-KW"/>
</dbReference>
<dbReference type="EMBL" id="VSWD01000005">
    <property type="protein sequence ID" value="KAK3101746.1"/>
    <property type="molecule type" value="Genomic_DNA"/>
</dbReference>
<evidence type="ECO:0008006" key="6">
    <source>
        <dbReference type="Google" id="ProtNLM"/>
    </source>
</evidence>
<dbReference type="Proteomes" id="UP001186944">
    <property type="component" value="Unassembled WGS sequence"/>
</dbReference>
<organism evidence="4 5">
    <name type="scientific">Pinctada imbricata</name>
    <name type="common">Atlantic pearl-oyster</name>
    <name type="synonym">Pinctada martensii</name>
    <dbReference type="NCBI Taxonomy" id="66713"/>
    <lineage>
        <taxon>Eukaryota</taxon>
        <taxon>Metazoa</taxon>
        <taxon>Spiralia</taxon>
        <taxon>Lophotrochozoa</taxon>
        <taxon>Mollusca</taxon>
        <taxon>Bivalvia</taxon>
        <taxon>Autobranchia</taxon>
        <taxon>Pteriomorphia</taxon>
        <taxon>Pterioida</taxon>
        <taxon>Pterioidea</taxon>
        <taxon>Pteriidae</taxon>
        <taxon>Pinctada</taxon>
    </lineage>
</organism>
<keyword evidence="1" id="KW-0815">Transposition</keyword>
<reference evidence="4" key="1">
    <citation type="submission" date="2019-08" db="EMBL/GenBank/DDBJ databases">
        <title>The improved chromosome-level genome for the pearl oyster Pinctada fucata martensii using PacBio sequencing and Hi-C.</title>
        <authorList>
            <person name="Zheng Z."/>
        </authorList>
    </citation>
    <scope>NUCLEOTIDE SEQUENCE</scope>
    <source>
        <strain evidence="4">ZZ-2019</strain>
        <tissue evidence="4">Adductor muscle</tissue>
    </source>
</reference>
<proteinExistence type="predicted"/>
<keyword evidence="2" id="KW-0238">DNA-binding</keyword>
<evidence type="ECO:0000256" key="1">
    <source>
        <dbReference type="ARBA" id="ARBA00022578"/>
    </source>
</evidence>
<evidence type="ECO:0000313" key="5">
    <source>
        <dbReference type="Proteomes" id="UP001186944"/>
    </source>
</evidence>
<dbReference type="GO" id="GO:0006313">
    <property type="term" value="P:DNA transposition"/>
    <property type="evidence" value="ECO:0007669"/>
    <property type="project" value="InterPro"/>
</dbReference>
<evidence type="ECO:0000313" key="4">
    <source>
        <dbReference type="EMBL" id="KAK3101746.1"/>
    </source>
</evidence>
<name>A0AA89C0V7_PINIB</name>
<comment type="caution">
    <text evidence="4">The sequence shown here is derived from an EMBL/GenBank/DDBJ whole genome shotgun (WGS) entry which is preliminary data.</text>
</comment>
<accession>A0AA89C0V7</accession>
<dbReference type="Pfam" id="PF00872">
    <property type="entry name" value="Transposase_mut"/>
    <property type="match status" value="1"/>
</dbReference>
<gene>
    <name evidence="4" type="ORF">FSP39_006084</name>
</gene>
<dbReference type="AlphaFoldDB" id="A0AA89C0V7"/>
<keyword evidence="3" id="KW-0233">DNA recombination</keyword>
<dbReference type="InterPro" id="IPR001207">
    <property type="entry name" value="Transposase_mutator"/>
</dbReference>
<protein>
    <recommendedName>
        <fullName evidence="6">MULE transposase domain-containing protein</fullName>
    </recommendedName>
</protein>
<sequence>MTSEHNNPYVQKVEQSKNHVPTVFLYHDNQIQDMVHFLKTAEEPRVGIDRTFNLGPFFATTFVYKNQRVVRKETQEHPIFLGPVMLHKEASYTVYHSFFSHISARLPVGLKNIDLRIPETMEFGSDAEKALTKAIDDCFPNADRKLCTKHLKDNLSDYLKNRAGLTASERKSIMDKIFGDEGIVLANDTFDFEETSIALKDLATENKKFLNYFENHFKPNLLKYVCKPADQLQKSWTNNNSESMNNILKLEIDWKPQNTPSLIEKITNVIKLQFLDLKRSLSGTGNYRLSGEYKKFKIAETAYRSKSKEERDQIFKKFLKADLRKTSPVGLGRYIDISINRDTVFHDTRIDSLELYRDIRTHF</sequence>
<keyword evidence="5" id="KW-1185">Reference proteome</keyword>
<dbReference type="GO" id="GO:0004803">
    <property type="term" value="F:transposase activity"/>
    <property type="evidence" value="ECO:0007669"/>
    <property type="project" value="InterPro"/>
</dbReference>
<evidence type="ECO:0000256" key="3">
    <source>
        <dbReference type="ARBA" id="ARBA00023172"/>
    </source>
</evidence>